<keyword evidence="2" id="KW-1133">Transmembrane helix</keyword>
<feature type="transmembrane region" description="Helical" evidence="2">
    <location>
        <begin position="50"/>
        <end position="70"/>
    </location>
</feature>
<proteinExistence type="predicted"/>
<feature type="region of interest" description="Disordered" evidence="1">
    <location>
        <begin position="17"/>
        <end position="42"/>
    </location>
</feature>
<evidence type="ECO:0000256" key="1">
    <source>
        <dbReference type="SAM" id="MobiDB-lite"/>
    </source>
</evidence>
<keyword evidence="2" id="KW-0812">Transmembrane</keyword>
<evidence type="ECO:0000256" key="2">
    <source>
        <dbReference type="SAM" id="Phobius"/>
    </source>
</evidence>
<evidence type="ECO:0000313" key="4">
    <source>
        <dbReference type="Proteomes" id="UP000006196"/>
    </source>
</evidence>
<protein>
    <submittedName>
        <fullName evidence="3">Uncharacterized protein</fullName>
    </submittedName>
</protein>
<reference evidence="3" key="1">
    <citation type="submission" date="2009-01" db="EMBL/GenBank/DDBJ databases">
        <authorList>
            <person name="Qin X."/>
            <person name="Bachman B."/>
            <person name="Battles P."/>
            <person name="Bell A."/>
            <person name="Bess C."/>
            <person name="Bickham C."/>
            <person name="Chaboub L."/>
            <person name="Chen D."/>
            <person name="Coyle M."/>
            <person name="Deiros D.R."/>
            <person name="Dinh H."/>
            <person name="Forbes L."/>
            <person name="Fowler G."/>
            <person name="Francisco L."/>
            <person name="Fu Q."/>
            <person name="Gubbala S."/>
            <person name="Hale W."/>
            <person name="Han Y."/>
            <person name="Hemphill L."/>
            <person name="Highlander S.K."/>
            <person name="Hirani K."/>
            <person name="Hogues M."/>
            <person name="Jackson L."/>
            <person name="Jakkamsetti A."/>
            <person name="Javaid M."/>
            <person name="Jiang H."/>
            <person name="Korchina V."/>
            <person name="Kovar C."/>
            <person name="Lara F."/>
            <person name="Lee S."/>
            <person name="Mata R."/>
            <person name="Mathew T."/>
            <person name="Moen C."/>
            <person name="Morales K."/>
            <person name="Munidasa M."/>
            <person name="Nazareth L."/>
            <person name="Ngo R."/>
            <person name="Nguyen L."/>
            <person name="Okwuonu G."/>
            <person name="Ongeri F."/>
            <person name="Patil S."/>
            <person name="Petrosino J."/>
            <person name="Pham C."/>
            <person name="Pham P."/>
            <person name="Pu L.-L."/>
            <person name="Puazo M."/>
            <person name="Raj R."/>
            <person name="Reid J."/>
            <person name="Rouhana J."/>
            <person name="Saada N."/>
            <person name="Shang Y."/>
            <person name="Simmons D."/>
            <person name="Thornton R."/>
            <person name="Warren J."/>
            <person name="Weissenberger G."/>
            <person name="Zhang J."/>
            <person name="Zhang L."/>
            <person name="Zhou C."/>
            <person name="Zhu D."/>
            <person name="Muzny D."/>
            <person name="Worley K."/>
            <person name="Gibbs R."/>
        </authorList>
    </citation>
    <scope>NUCLEOTIDE SEQUENCE [LARGE SCALE GENOMIC DNA]</scope>
    <source>
        <strain evidence="3">DSM 44291</strain>
    </source>
</reference>
<dbReference type="RefSeq" id="WP_006839812.1">
    <property type="nucleotide sequence ID" value="NZ_GG667192.1"/>
</dbReference>
<feature type="transmembrane region" description="Helical" evidence="2">
    <location>
        <begin position="76"/>
        <end position="101"/>
    </location>
</feature>
<dbReference type="Proteomes" id="UP000006196">
    <property type="component" value="Unassembled WGS sequence"/>
</dbReference>
<sequence length="117" mass="12224">QTRRDYDFHAEPYAVTGTAAPEGTPLLAGTAPNNGAPANQQQRRSKAAQWALRFVAIVGILTVLFVIAAISNAPVALLAIVMLLWMAVALAAAITGIVAAAKAVSSRGKDAPPHRQR</sequence>
<keyword evidence="4" id="KW-1185">Reference proteome</keyword>
<keyword evidence="2" id="KW-0472">Membrane</keyword>
<accession>C0XRL7</accession>
<evidence type="ECO:0000313" key="3">
    <source>
        <dbReference type="EMBL" id="EEI17112.1"/>
    </source>
</evidence>
<dbReference type="HOGENOM" id="CLU_2077912_0_0_11"/>
<feature type="non-terminal residue" evidence="3">
    <location>
        <position position="1"/>
    </location>
</feature>
<dbReference type="AlphaFoldDB" id="C0XRL7"/>
<name>C0XRL7_CORLD</name>
<dbReference type="EMBL" id="ACHJ01000104">
    <property type="protein sequence ID" value="EEI17112.1"/>
    <property type="molecule type" value="Genomic_DNA"/>
</dbReference>
<feature type="compositionally biased region" description="Low complexity" evidence="1">
    <location>
        <begin position="28"/>
        <end position="42"/>
    </location>
</feature>
<comment type="caution">
    <text evidence="3">The sequence shown here is derived from an EMBL/GenBank/DDBJ whole genome shotgun (WGS) entry which is preliminary data.</text>
</comment>
<organism evidence="3 4">
    <name type="scientific">Corynebacterium lipophiloflavum (strain ATCC 700352 / DSM 44291 / CCUG 37336 / JCM 10383 / DMMZ 1944)</name>
    <dbReference type="NCBI Taxonomy" id="525263"/>
    <lineage>
        <taxon>Bacteria</taxon>
        <taxon>Bacillati</taxon>
        <taxon>Actinomycetota</taxon>
        <taxon>Actinomycetes</taxon>
        <taxon>Mycobacteriales</taxon>
        <taxon>Corynebacteriaceae</taxon>
        <taxon>Corynebacterium</taxon>
    </lineage>
</organism>
<gene>
    <name evidence="3" type="ORF">HMPREF0298_1087</name>
</gene>